<organism evidence="1 2">
    <name type="scientific">Puniceibacterium antarcticum</name>
    <dbReference type="NCBI Taxonomy" id="1206336"/>
    <lineage>
        <taxon>Bacteria</taxon>
        <taxon>Pseudomonadati</taxon>
        <taxon>Pseudomonadota</taxon>
        <taxon>Alphaproteobacteria</taxon>
        <taxon>Rhodobacterales</taxon>
        <taxon>Paracoccaceae</taxon>
        <taxon>Puniceibacterium</taxon>
    </lineage>
</organism>
<reference evidence="1" key="1">
    <citation type="submission" date="2013-09" db="EMBL/GenBank/DDBJ databases">
        <title>Genome sequencing of Phaeobacter antarcticus sp. nov. SM1211.</title>
        <authorList>
            <person name="Zhang X.-Y."/>
            <person name="Liu C."/>
            <person name="Chen X.-L."/>
            <person name="Xie B.-B."/>
            <person name="Qin Q.-L."/>
            <person name="Rong J.-C."/>
            <person name="Zhang Y.-Z."/>
        </authorList>
    </citation>
    <scope>NUCLEOTIDE SEQUENCE [LARGE SCALE GENOMIC DNA]</scope>
    <source>
        <strain evidence="1">SM1211</strain>
    </source>
</reference>
<dbReference type="RefSeq" id="WP_099911493.1">
    <property type="nucleotide sequence ID" value="NZ_AWWI01000099.1"/>
</dbReference>
<sequence length="128" mass="13678">MELELRALLLGSAAITDLCADRINWGVHPQGAEYPALVLNVIGDMPGATLAGSDGLFVGRIQIDAYGNTYGAAAMLGHVVRDLLHGYAGGHFRGVWLDAGPRSGRESGEINAARPFRSSLDFLTNWRV</sequence>
<evidence type="ECO:0000313" key="2">
    <source>
        <dbReference type="Proteomes" id="UP000231259"/>
    </source>
</evidence>
<accession>A0A2G8RDA0</accession>
<evidence type="ECO:0008006" key="3">
    <source>
        <dbReference type="Google" id="ProtNLM"/>
    </source>
</evidence>
<protein>
    <recommendedName>
        <fullName evidence="3">DUF3168 domain-containing protein</fullName>
    </recommendedName>
</protein>
<dbReference type="OrthoDB" id="7950654at2"/>
<dbReference type="InterPro" id="IPR021508">
    <property type="entry name" value="Gp17-like"/>
</dbReference>
<keyword evidence="2" id="KW-1185">Reference proteome</keyword>
<comment type="caution">
    <text evidence="1">The sequence shown here is derived from an EMBL/GenBank/DDBJ whole genome shotgun (WGS) entry which is preliminary data.</text>
</comment>
<dbReference type="AlphaFoldDB" id="A0A2G8RDA0"/>
<dbReference type="Pfam" id="PF11367">
    <property type="entry name" value="Tail_completion_gp17"/>
    <property type="match status" value="1"/>
</dbReference>
<evidence type="ECO:0000313" key="1">
    <source>
        <dbReference type="EMBL" id="PIL19510.1"/>
    </source>
</evidence>
<proteinExistence type="predicted"/>
<gene>
    <name evidence="1" type="ORF">P775_14245</name>
</gene>
<name>A0A2G8RDA0_9RHOB</name>
<dbReference type="EMBL" id="AWWI01000099">
    <property type="protein sequence ID" value="PIL19510.1"/>
    <property type="molecule type" value="Genomic_DNA"/>
</dbReference>
<dbReference type="Proteomes" id="UP000231259">
    <property type="component" value="Unassembled WGS sequence"/>
</dbReference>